<reference evidence="3" key="1">
    <citation type="journal article" date="2017" name="Cell">
        <title>Insights into land plant evolution garnered from the Marchantia polymorpha genome.</title>
        <authorList>
            <person name="Bowman J.L."/>
            <person name="Kohchi T."/>
            <person name="Yamato K.T."/>
            <person name="Jenkins J."/>
            <person name="Shu S."/>
            <person name="Ishizaki K."/>
            <person name="Yamaoka S."/>
            <person name="Nishihama R."/>
            <person name="Nakamura Y."/>
            <person name="Berger F."/>
            <person name="Adam C."/>
            <person name="Aki S.S."/>
            <person name="Althoff F."/>
            <person name="Araki T."/>
            <person name="Arteaga-Vazquez M.A."/>
            <person name="Balasubrmanian S."/>
            <person name="Barry K."/>
            <person name="Bauer D."/>
            <person name="Boehm C.R."/>
            <person name="Briginshaw L."/>
            <person name="Caballero-Perez J."/>
            <person name="Catarino B."/>
            <person name="Chen F."/>
            <person name="Chiyoda S."/>
            <person name="Chovatia M."/>
            <person name="Davies K.M."/>
            <person name="Delmans M."/>
            <person name="Demura T."/>
            <person name="Dierschke T."/>
            <person name="Dolan L."/>
            <person name="Dorantes-Acosta A.E."/>
            <person name="Eklund D.M."/>
            <person name="Florent S.N."/>
            <person name="Flores-Sandoval E."/>
            <person name="Fujiyama A."/>
            <person name="Fukuzawa H."/>
            <person name="Galik B."/>
            <person name="Grimanelli D."/>
            <person name="Grimwood J."/>
            <person name="Grossniklaus U."/>
            <person name="Hamada T."/>
            <person name="Haseloff J."/>
            <person name="Hetherington A.J."/>
            <person name="Higo A."/>
            <person name="Hirakawa Y."/>
            <person name="Hundley H.N."/>
            <person name="Ikeda Y."/>
            <person name="Inoue K."/>
            <person name="Inoue S.I."/>
            <person name="Ishida S."/>
            <person name="Jia Q."/>
            <person name="Kakita M."/>
            <person name="Kanazawa T."/>
            <person name="Kawai Y."/>
            <person name="Kawashima T."/>
            <person name="Kennedy M."/>
            <person name="Kinose K."/>
            <person name="Kinoshita T."/>
            <person name="Kohara Y."/>
            <person name="Koide E."/>
            <person name="Komatsu K."/>
            <person name="Kopischke S."/>
            <person name="Kubo M."/>
            <person name="Kyozuka J."/>
            <person name="Lagercrantz U."/>
            <person name="Lin S.S."/>
            <person name="Lindquist E."/>
            <person name="Lipzen A.M."/>
            <person name="Lu C.W."/>
            <person name="De Luna E."/>
            <person name="Martienssen R.A."/>
            <person name="Minamino N."/>
            <person name="Mizutani M."/>
            <person name="Mizutani M."/>
            <person name="Mochizuki N."/>
            <person name="Monte I."/>
            <person name="Mosher R."/>
            <person name="Nagasaki H."/>
            <person name="Nakagami H."/>
            <person name="Naramoto S."/>
            <person name="Nishitani K."/>
            <person name="Ohtani M."/>
            <person name="Okamoto T."/>
            <person name="Okumura M."/>
            <person name="Phillips J."/>
            <person name="Pollak B."/>
            <person name="Reinders A."/>
            <person name="Rovekamp M."/>
            <person name="Sano R."/>
            <person name="Sawa S."/>
            <person name="Schmid M.W."/>
            <person name="Shirakawa M."/>
            <person name="Solano R."/>
            <person name="Spunde A."/>
            <person name="Suetsugu N."/>
            <person name="Sugano S."/>
            <person name="Sugiyama A."/>
            <person name="Sun R."/>
            <person name="Suzuki Y."/>
            <person name="Takenaka M."/>
            <person name="Takezawa D."/>
            <person name="Tomogane H."/>
            <person name="Tsuzuki M."/>
            <person name="Ueda T."/>
            <person name="Umeda M."/>
            <person name="Ward J.M."/>
            <person name="Watanabe Y."/>
            <person name="Yazaki K."/>
            <person name="Yokoyama R."/>
            <person name="Yoshitake Y."/>
            <person name="Yotsui I."/>
            <person name="Zachgo S."/>
            <person name="Schmutz J."/>
        </authorList>
    </citation>
    <scope>NUCLEOTIDE SEQUENCE [LARGE SCALE GENOMIC DNA]</scope>
    <source>
        <strain evidence="3">Tak-1</strain>
    </source>
</reference>
<sequence length="509" mass="54774">MQFAARLLNPSRTPPNPELLLLASARGHSCSCYRRSSHRTSLSIDAPRVQRTNETDKLSLSPSFPPRAHASDPARGNATPPFGHQPWPKNAQDKRGLKADDGESKARAGLGCPHTHSPSLPPSLPHSSSEPSGLRLPLHSAAAVAAAAAAAAVAHFALQASSRIDSGQGTAASGNSRTTPISSSAHASNRLNIFQPRVSFIGPHLGGRFGYGPELKLSSPYLRMLVARDHRCRYASESSTSDSCKQHRRMINAGEGILRKWKWRWSSMHTLLLSLSLSCSCSPSLALSRSSVLLVPKPRNLSCRCLCVRHVLSWEADFQSWLASGDCDPLIPGSRPVHPFTDVALLPHGCEPSPITDHLIVPLVYPFTPTSLDITDASADDRSHVLFSVWARIYGELGFVAAIMIPRDAGNHYPDRVLALARFSQDLVLEGVPGFMEADGLCAQTETETETESGLGCGLGLDELLSLHSLSLSLQCSVPFPSMTRHLVRSSVTASFLQGIPSLPTALLD</sequence>
<dbReference type="AlphaFoldDB" id="A0A2R6WXX7"/>
<evidence type="ECO:0000313" key="2">
    <source>
        <dbReference type="EMBL" id="PTQ38707.1"/>
    </source>
</evidence>
<evidence type="ECO:0000313" key="3">
    <source>
        <dbReference type="Proteomes" id="UP000244005"/>
    </source>
</evidence>
<protein>
    <submittedName>
        <fullName evidence="2">Uncharacterized protein</fullName>
    </submittedName>
</protein>
<dbReference type="EMBL" id="KZ772721">
    <property type="protein sequence ID" value="PTQ38707.1"/>
    <property type="molecule type" value="Genomic_DNA"/>
</dbReference>
<feature type="region of interest" description="Disordered" evidence="1">
    <location>
        <begin position="43"/>
        <end position="134"/>
    </location>
</feature>
<feature type="compositionally biased region" description="Low complexity" evidence="1">
    <location>
        <begin position="125"/>
        <end position="134"/>
    </location>
</feature>
<proteinExistence type="predicted"/>
<dbReference type="Proteomes" id="UP000244005">
    <property type="component" value="Unassembled WGS sequence"/>
</dbReference>
<keyword evidence="3" id="KW-1185">Reference proteome</keyword>
<feature type="compositionally biased region" description="Basic and acidic residues" evidence="1">
    <location>
        <begin position="91"/>
        <end position="106"/>
    </location>
</feature>
<gene>
    <name evidence="2" type="ORF">MARPO_0049s0012</name>
</gene>
<accession>A0A2R6WXX7</accession>
<organism evidence="2 3">
    <name type="scientific">Marchantia polymorpha</name>
    <name type="common">Common liverwort</name>
    <name type="synonym">Marchantia aquatica</name>
    <dbReference type="NCBI Taxonomy" id="3197"/>
    <lineage>
        <taxon>Eukaryota</taxon>
        <taxon>Viridiplantae</taxon>
        <taxon>Streptophyta</taxon>
        <taxon>Embryophyta</taxon>
        <taxon>Marchantiophyta</taxon>
        <taxon>Marchantiopsida</taxon>
        <taxon>Marchantiidae</taxon>
        <taxon>Marchantiales</taxon>
        <taxon>Marchantiaceae</taxon>
        <taxon>Marchantia</taxon>
    </lineage>
</organism>
<evidence type="ECO:0000256" key="1">
    <source>
        <dbReference type="SAM" id="MobiDB-lite"/>
    </source>
</evidence>
<name>A0A2R6WXX7_MARPO</name>
<feature type="region of interest" description="Disordered" evidence="1">
    <location>
        <begin position="165"/>
        <end position="184"/>
    </location>
</feature>